<dbReference type="PROSITE" id="PS50011">
    <property type="entry name" value="PROTEIN_KINASE_DOM"/>
    <property type="match status" value="1"/>
</dbReference>
<comment type="similarity">
    <text evidence="1">Belongs to the protein kinase superfamily. ADCK protein kinase family.</text>
</comment>
<evidence type="ECO:0000256" key="2">
    <source>
        <dbReference type="SAM" id="Phobius"/>
    </source>
</evidence>
<dbReference type="InterPro" id="IPR004147">
    <property type="entry name" value="ABC1_dom"/>
</dbReference>
<dbReference type="Proteomes" id="UP000500930">
    <property type="component" value="Chromosome"/>
</dbReference>
<dbReference type="GO" id="GO:0004672">
    <property type="term" value="F:protein kinase activity"/>
    <property type="evidence" value="ECO:0007669"/>
    <property type="project" value="InterPro"/>
</dbReference>
<evidence type="ECO:0000256" key="1">
    <source>
        <dbReference type="ARBA" id="ARBA00009670"/>
    </source>
</evidence>
<dbReference type="SUPFAM" id="SSF56112">
    <property type="entry name" value="Protein kinase-like (PK-like)"/>
    <property type="match status" value="1"/>
</dbReference>
<dbReference type="InterPro" id="IPR011009">
    <property type="entry name" value="Kinase-like_dom_sf"/>
</dbReference>
<dbReference type="InterPro" id="IPR000719">
    <property type="entry name" value="Prot_kinase_dom"/>
</dbReference>
<sequence length="91" mass="10614">MSNEKADYNQVYRDRFFHADMHPGNLLVGHGDKIIAVDFGIVGRLDEETCFYITEIFVGFLNRDYKKVFFLICSQCLTANTIHFVILELLY</sequence>
<feature type="transmembrane region" description="Helical" evidence="2">
    <location>
        <begin position="68"/>
        <end position="87"/>
    </location>
</feature>
<accession>A0A858PYM4</accession>
<reference evidence="4 5" key="1">
    <citation type="journal article" date="2020" name="Pathogens">
        <title>First Whole Genome Sequence of Anaplasma platys, an Obligate Intracellular Rickettsial Pathogen of Dogs.</title>
        <authorList>
            <person name="Llanes A."/>
            <person name="Rajeev S."/>
        </authorList>
    </citation>
    <scope>NUCLEOTIDE SEQUENCE [LARGE SCALE GENOMIC DNA]</scope>
    <source>
        <strain evidence="4 5">S3</strain>
    </source>
</reference>
<proteinExistence type="inferred from homology"/>
<keyword evidence="2" id="KW-0812">Transmembrane</keyword>
<dbReference type="EMBL" id="CP046391">
    <property type="protein sequence ID" value="QJC27695.1"/>
    <property type="molecule type" value="Genomic_DNA"/>
</dbReference>
<dbReference type="AlphaFoldDB" id="A0A858PYM4"/>
<evidence type="ECO:0000313" key="5">
    <source>
        <dbReference type="Proteomes" id="UP000500930"/>
    </source>
</evidence>
<protein>
    <submittedName>
        <fullName evidence="4">Protein kinase</fullName>
    </submittedName>
</protein>
<feature type="domain" description="Protein kinase" evidence="3">
    <location>
        <begin position="1"/>
        <end position="91"/>
    </location>
</feature>
<organism evidence="4 5">
    <name type="scientific">Anaplasma platys</name>
    <dbReference type="NCBI Taxonomy" id="949"/>
    <lineage>
        <taxon>Bacteria</taxon>
        <taxon>Pseudomonadati</taxon>
        <taxon>Pseudomonadota</taxon>
        <taxon>Alphaproteobacteria</taxon>
        <taxon>Rickettsiales</taxon>
        <taxon>Anaplasmataceae</taxon>
        <taxon>Anaplasma</taxon>
    </lineage>
</organism>
<keyword evidence="4" id="KW-0808">Transferase</keyword>
<evidence type="ECO:0000259" key="3">
    <source>
        <dbReference type="PROSITE" id="PS50011"/>
    </source>
</evidence>
<dbReference type="Pfam" id="PF03109">
    <property type="entry name" value="ABC1"/>
    <property type="match status" value="1"/>
</dbReference>
<dbReference type="PANTHER" id="PTHR10566">
    <property type="entry name" value="CHAPERONE-ACTIVITY OF BC1 COMPLEX CABC1 -RELATED"/>
    <property type="match status" value="1"/>
</dbReference>
<evidence type="ECO:0000313" key="4">
    <source>
        <dbReference type="EMBL" id="QJC27695.1"/>
    </source>
</evidence>
<dbReference type="KEGG" id="aplt:ANPL_03125"/>
<dbReference type="InterPro" id="IPR050154">
    <property type="entry name" value="UbiB_kinase"/>
</dbReference>
<keyword evidence="2" id="KW-1133">Transmembrane helix</keyword>
<keyword evidence="2" id="KW-0472">Membrane</keyword>
<name>A0A858PYM4_9RICK</name>
<keyword evidence="4" id="KW-0418">Kinase</keyword>
<keyword evidence="5" id="KW-1185">Reference proteome</keyword>
<dbReference type="PANTHER" id="PTHR10566:SF113">
    <property type="entry name" value="PROTEIN ACTIVITY OF BC1 COMPLEX KINASE 7, CHLOROPLASTIC"/>
    <property type="match status" value="1"/>
</dbReference>
<gene>
    <name evidence="4" type="ORF">ANPL_03125</name>
</gene>
<dbReference type="GO" id="GO:0005524">
    <property type="term" value="F:ATP binding"/>
    <property type="evidence" value="ECO:0007669"/>
    <property type="project" value="InterPro"/>
</dbReference>